<sequence>MLFPTPIARHTARTNPLTTCFAPIAMCQAPTTSPPKPIGPSPPPSSTSNLLRHASILIPPFLRNGVFHQPPSKKKTALLVLVTLLLLSITLLTTLYTFHRGFRRTIQFWRGLAPMALQYKLLKFKSRKIDRVDDAEYQRRITAFRQRNAPQLVDLILSLGGIYVKIGQVMSTIGAGLLPEEYVRALRPLQDGVPPKRMDQISKIIQDSTGKRMDDLFVEFEERPIGAASIAQAHRATLRPSSSSTSSNETPQRVIVKVQYPEVADLFAADLSNLEWATRLFAPENLEVAKAMRKRHENELDFRIEAENLRQCASDMQRHGVEPSLVRIPRVRNETGICSKNVLVMEYLEGMSLSDVIQEEQDRVARALGKEDAAELKGAIMMRMRDHFERGGGAGVGGMNMLGGARMNLLSKVLGPAGGTLLRAYASARNGVEDAMLVLQRTTGKIRVGLGGKKFDLLEDGVKKKAKRANVNLSKALKTLVHVHGIQFMISGVYNADPHPGNVLVLPDGRLGLLDYGMVGKLSKKDRQTVAELILALNRNDKATAARIYRENGYKATLSDGMQVDDSILHRLATFHLDKIDLSKLTLDNGDTVDVLELLRGTRERAVPSWVEEGRRLGGLLQGVCVQAARPISLAKEWSSIAKDALKQK</sequence>
<keyword evidence="1" id="KW-0812">Transmembrane</keyword>
<keyword evidence="1" id="KW-1133">Transmembrane helix</keyword>
<dbReference type="PANTHER" id="PTHR43173:SF34">
    <property type="entry name" value="ABC1 ATYPICAL KINASE-LIKE DOMAIN-CONTAINING PROTEIN"/>
    <property type="match status" value="1"/>
</dbReference>
<dbReference type="Pfam" id="PF03109">
    <property type="entry name" value="ABC1"/>
    <property type="match status" value="2"/>
</dbReference>
<dbReference type="PANTHER" id="PTHR43173">
    <property type="entry name" value="ABC1 FAMILY PROTEIN"/>
    <property type="match status" value="1"/>
</dbReference>
<dbReference type="CDD" id="cd05121">
    <property type="entry name" value="ABC1_ADCK3-like"/>
    <property type="match status" value="1"/>
</dbReference>
<feature type="domain" description="ABC1 atypical kinase-like" evidence="2">
    <location>
        <begin position="189"/>
        <end position="363"/>
    </location>
</feature>
<evidence type="ECO:0000313" key="4">
    <source>
        <dbReference type="Proteomes" id="UP001516023"/>
    </source>
</evidence>
<dbReference type="InterPro" id="IPR011009">
    <property type="entry name" value="Kinase-like_dom_sf"/>
</dbReference>
<dbReference type="SUPFAM" id="SSF56112">
    <property type="entry name" value="Protein kinase-like (PK-like)"/>
    <property type="match status" value="1"/>
</dbReference>
<feature type="domain" description="ABC1 atypical kinase-like" evidence="2">
    <location>
        <begin position="464"/>
        <end position="546"/>
    </location>
</feature>
<dbReference type="InterPro" id="IPR004147">
    <property type="entry name" value="ABC1_dom"/>
</dbReference>
<keyword evidence="4" id="KW-1185">Reference proteome</keyword>
<name>A0ABD3PSY0_9STRA</name>
<dbReference type="Proteomes" id="UP001516023">
    <property type="component" value="Unassembled WGS sequence"/>
</dbReference>
<feature type="transmembrane region" description="Helical" evidence="1">
    <location>
        <begin position="77"/>
        <end position="98"/>
    </location>
</feature>
<dbReference type="EMBL" id="JABMIG020000120">
    <property type="protein sequence ID" value="KAL3790967.1"/>
    <property type="molecule type" value="Genomic_DNA"/>
</dbReference>
<gene>
    <name evidence="3" type="ORF">HJC23_004949</name>
</gene>
<evidence type="ECO:0000256" key="1">
    <source>
        <dbReference type="SAM" id="Phobius"/>
    </source>
</evidence>
<evidence type="ECO:0000259" key="2">
    <source>
        <dbReference type="Pfam" id="PF03109"/>
    </source>
</evidence>
<keyword evidence="1" id="KW-0472">Membrane</keyword>
<accession>A0ABD3PSY0</accession>
<organism evidence="3 4">
    <name type="scientific">Cyclotella cryptica</name>
    <dbReference type="NCBI Taxonomy" id="29204"/>
    <lineage>
        <taxon>Eukaryota</taxon>
        <taxon>Sar</taxon>
        <taxon>Stramenopiles</taxon>
        <taxon>Ochrophyta</taxon>
        <taxon>Bacillariophyta</taxon>
        <taxon>Coscinodiscophyceae</taxon>
        <taxon>Thalassiosirophycidae</taxon>
        <taxon>Stephanodiscales</taxon>
        <taxon>Stephanodiscaceae</taxon>
        <taxon>Cyclotella</taxon>
    </lineage>
</organism>
<proteinExistence type="predicted"/>
<protein>
    <recommendedName>
        <fullName evidence="2">ABC1 atypical kinase-like domain-containing protein</fullName>
    </recommendedName>
</protein>
<dbReference type="AlphaFoldDB" id="A0ABD3PSY0"/>
<evidence type="ECO:0000313" key="3">
    <source>
        <dbReference type="EMBL" id="KAL3790967.1"/>
    </source>
</evidence>
<reference evidence="3 4" key="1">
    <citation type="journal article" date="2020" name="G3 (Bethesda)">
        <title>Improved Reference Genome for Cyclotella cryptica CCMP332, a Model for Cell Wall Morphogenesis, Salinity Adaptation, and Lipid Production in Diatoms (Bacillariophyta).</title>
        <authorList>
            <person name="Roberts W.R."/>
            <person name="Downey K.M."/>
            <person name="Ruck E.C."/>
            <person name="Traller J.C."/>
            <person name="Alverson A.J."/>
        </authorList>
    </citation>
    <scope>NUCLEOTIDE SEQUENCE [LARGE SCALE GENOMIC DNA]</scope>
    <source>
        <strain evidence="3 4">CCMP332</strain>
    </source>
</reference>
<comment type="caution">
    <text evidence="3">The sequence shown here is derived from an EMBL/GenBank/DDBJ whole genome shotgun (WGS) entry which is preliminary data.</text>
</comment>
<dbReference type="InterPro" id="IPR051130">
    <property type="entry name" value="Mito_struct-func_regulator"/>
</dbReference>